<dbReference type="EMBL" id="KN847523">
    <property type="protein sequence ID" value="KIV91887.1"/>
    <property type="molecule type" value="Genomic_DNA"/>
</dbReference>
<dbReference type="HOGENOM" id="CLU_2440862_0_0_1"/>
<dbReference type="GeneID" id="27324223"/>
<organism evidence="2 3">
    <name type="scientific">Exophiala mesophila</name>
    <name type="common">Black yeast-like fungus</name>
    <dbReference type="NCBI Taxonomy" id="212818"/>
    <lineage>
        <taxon>Eukaryota</taxon>
        <taxon>Fungi</taxon>
        <taxon>Dikarya</taxon>
        <taxon>Ascomycota</taxon>
        <taxon>Pezizomycotina</taxon>
        <taxon>Eurotiomycetes</taxon>
        <taxon>Chaetothyriomycetidae</taxon>
        <taxon>Chaetothyriales</taxon>
        <taxon>Herpotrichiellaceae</taxon>
        <taxon>Exophiala</taxon>
    </lineage>
</organism>
<dbReference type="Proteomes" id="UP000054302">
    <property type="component" value="Unassembled WGS sequence"/>
</dbReference>
<dbReference type="RefSeq" id="XP_016223461.1">
    <property type="nucleotide sequence ID" value="XM_016371168.1"/>
</dbReference>
<sequence length="90" mass="9295">MAGKDNPAVPLFGGSQKYKAPKYQSKAPPPSRNDRYETAASGSANDRKENKDDDSGAANQDDDAGAGNQDDDSGFGAAVLGLLQSVFSDG</sequence>
<protein>
    <submittedName>
        <fullName evidence="2">Uncharacterized protein</fullName>
    </submittedName>
</protein>
<keyword evidence="3" id="KW-1185">Reference proteome</keyword>
<feature type="compositionally biased region" description="Basic and acidic residues" evidence="1">
    <location>
        <begin position="45"/>
        <end position="54"/>
    </location>
</feature>
<feature type="compositionally biased region" description="Acidic residues" evidence="1">
    <location>
        <begin position="60"/>
        <end position="73"/>
    </location>
</feature>
<accession>A0A0D1ZB25</accession>
<reference evidence="2 3" key="1">
    <citation type="submission" date="2015-01" db="EMBL/GenBank/DDBJ databases">
        <title>The Genome Sequence of Exophiala mesophila CBS40295.</title>
        <authorList>
            <consortium name="The Broad Institute Genomics Platform"/>
            <person name="Cuomo C."/>
            <person name="de Hoog S."/>
            <person name="Gorbushina A."/>
            <person name="Stielow B."/>
            <person name="Teixiera M."/>
            <person name="Abouelleil A."/>
            <person name="Chapman S.B."/>
            <person name="Priest M."/>
            <person name="Young S.K."/>
            <person name="Wortman J."/>
            <person name="Nusbaum C."/>
            <person name="Birren B."/>
        </authorList>
    </citation>
    <scope>NUCLEOTIDE SEQUENCE [LARGE SCALE GENOMIC DNA]</scope>
    <source>
        <strain evidence="2 3">CBS 40295</strain>
    </source>
</reference>
<proteinExistence type="predicted"/>
<evidence type="ECO:0000313" key="3">
    <source>
        <dbReference type="Proteomes" id="UP000054302"/>
    </source>
</evidence>
<gene>
    <name evidence="2" type="ORF">PV10_06378</name>
</gene>
<feature type="region of interest" description="Disordered" evidence="1">
    <location>
        <begin position="1"/>
        <end position="75"/>
    </location>
</feature>
<evidence type="ECO:0000256" key="1">
    <source>
        <dbReference type="SAM" id="MobiDB-lite"/>
    </source>
</evidence>
<evidence type="ECO:0000313" key="2">
    <source>
        <dbReference type="EMBL" id="KIV91887.1"/>
    </source>
</evidence>
<name>A0A0D1ZB25_EXOME</name>
<dbReference type="AlphaFoldDB" id="A0A0D1ZB25"/>
<dbReference type="VEuPathDB" id="FungiDB:PV10_06378"/>
<dbReference type="OrthoDB" id="10449006at2759"/>